<reference evidence="10 11" key="1">
    <citation type="submission" date="2018-11" db="EMBL/GenBank/DDBJ databases">
        <title>Sequencing the genomes of 1000 actinobacteria strains.</title>
        <authorList>
            <person name="Klenk H.-P."/>
        </authorList>
    </citation>
    <scope>NUCLEOTIDE SEQUENCE [LARGE SCALE GENOMIC DNA]</scope>
    <source>
        <strain evidence="10 11">DSM 13521</strain>
    </source>
</reference>
<keyword evidence="2 8" id="KW-1003">Cell membrane</keyword>
<dbReference type="EMBL" id="RKHQ01000002">
    <property type="protein sequence ID" value="ROR93551.1"/>
    <property type="molecule type" value="Genomic_DNA"/>
</dbReference>
<keyword evidence="3 8" id="KW-0808">Transferase</keyword>
<feature type="transmembrane region" description="Helical" evidence="8">
    <location>
        <begin position="495"/>
        <end position="514"/>
    </location>
</feature>
<organism evidence="10 11">
    <name type="scientific">Salana multivorans</name>
    <dbReference type="NCBI Taxonomy" id="120377"/>
    <lineage>
        <taxon>Bacteria</taxon>
        <taxon>Bacillati</taxon>
        <taxon>Actinomycetota</taxon>
        <taxon>Actinomycetes</taxon>
        <taxon>Micrococcales</taxon>
        <taxon>Beutenbergiaceae</taxon>
        <taxon>Salana</taxon>
    </lineage>
</organism>
<comment type="pathway">
    <text evidence="8">Protein modification; lipoprotein biosynthesis (N-acyl transfer).</text>
</comment>
<evidence type="ECO:0000256" key="5">
    <source>
        <dbReference type="ARBA" id="ARBA00022989"/>
    </source>
</evidence>
<dbReference type="Pfam" id="PF00795">
    <property type="entry name" value="CN_hydrolase"/>
    <property type="match status" value="1"/>
</dbReference>
<dbReference type="InterPro" id="IPR004563">
    <property type="entry name" value="Apolipo_AcylTrfase"/>
</dbReference>
<dbReference type="Gene3D" id="3.60.110.10">
    <property type="entry name" value="Carbon-nitrogen hydrolase"/>
    <property type="match status" value="1"/>
</dbReference>
<feature type="transmembrane region" description="Helical" evidence="8">
    <location>
        <begin position="191"/>
        <end position="210"/>
    </location>
</feature>
<gene>
    <name evidence="8" type="primary">lnt</name>
    <name evidence="10" type="ORF">EDD28_2969</name>
</gene>
<proteinExistence type="inferred from homology"/>
<dbReference type="SUPFAM" id="SSF56317">
    <property type="entry name" value="Carbon-nitrogen hydrolase"/>
    <property type="match status" value="1"/>
</dbReference>
<keyword evidence="7 8" id="KW-0012">Acyltransferase</keyword>
<feature type="transmembrane region" description="Helical" evidence="8">
    <location>
        <begin position="114"/>
        <end position="133"/>
    </location>
</feature>
<evidence type="ECO:0000313" key="10">
    <source>
        <dbReference type="EMBL" id="ROR93551.1"/>
    </source>
</evidence>
<keyword evidence="6 8" id="KW-0472">Membrane</keyword>
<dbReference type="PANTHER" id="PTHR38686">
    <property type="entry name" value="APOLIPOPROTEIN N-ACYLTRANSFERASE"/>
    <property type="match status" value="1"/>
</dbReference>
<comment type="function">
    <text evidence="8">Catalyzes the phospholipid dependent N-acylation of the N-terminal cysteine of apolipoprotein, the last step in lipoprotein maturation.</text>
</comment>
<dbReference type="GO" id="GO:0005886">
    <property type="term" value="C:plasma membrane"/>
    <property type="evidence" value="ECO:0007669"/>
    <property type="project" value="UniProtKB-SubCell"/>
</dbReference>
<evidence type="ECO:0000256" key="4">
    <source>
        <dbReference type="ARBA" id="ARBA00022692"/>
    </source>
</evidence>
<accession>A0A3N2D1C0</accession>
<dbReference type="HAMAP" id="MF_01148">
    <property type="entry name" value="Lnt"/>
    <property type="match status" value="1"/>
</dbReference>
<evidence type="ECO:0000259" key="9">
    <source>
        <dbReference type="PROSITE" id="PS50263"/>
    </source>
</evidence>
<evidence type="ECO:0000256" key="6">
    <source>
        <dbReference type="ARBA" id="ARBA00023136"/>
    </source>
</evidence>
<dbReference type="CDD" id="cd07571">
    <property type="entry name" value="ALP_N-acyl_transferase"/>
    <property type="match status" value="1"/>
</dbReference>
<evidence type="ECO:0000256" key="7">
    <source>
        <dbReference type="ARBA" id="ARBA00023315"/>
    </source>
</evidence>
<feature type="transmembrane region" description="Helical" evidence="8">
    <location>
        <begin position="53"/>
        <end position="74"/>
    </location>
</feature>
<dbReference type="Proteomes" id="UP000275356">
    <property type="component" value="Unassembled WGS sequence"/>
</dbReference>
<comment type="caution">
    <text evidence="10">The sequence shown here is derived from an EMBL/GenBank/DDBJ whole genome shotgun (WGS) entry which is preliminary data.</text>
</comment>
<keyword evidence="5 8" id="KW-1133">Transmembrane helix</keyword>
<evidence type="ECO:0000313" key="11">
    <source>
        <dbReference type="Proteomes" id="UP000275356"/>
    </source>
</evidence>
<comment type="similarity">
    <text evidence="8">Belongs to the CN hydrolase family. Apolipoprotein N-acyltransferase subfamily.</text>
</comment>
<dbReference type="Pfam" id="PF20154">
    <property type="entry name" value="LNT_N"/>
    <property type="match status" value="1"/>
</dbReference>
<dbReference type="InterPro" id="IPR036526">
    <property type="entry name" value="C-N_Hydrolase_sf"/>
</dbReference>
<feature type="transmembrane region" description="Helical" evidence="8">
    <location>
        <begin position="31"/>
        <end position="46"/>
    </location>
</feature>
<evidence type="ECO:0000256" key="2">
    <source>
        <dbReference type="ARBA" id="ARBA00022475"/>
    </source>
</evidence>
<feature type="domain" description="CN hydrolase" evidence="9">
    <location>
        <begin position="218"/>
        <end position="479"/>
    </location>
</feature>
<dbReference type="UniPathway" id="UPA00666"/>
<evidence type="ECO:0000256" key="3">
    <source>
        <dbReference type="ARBA" id="ARBA00022679"/>
    </source>
</evidence>
<dbReference type="AlphaFoldDB" id="A0A3N2D1C0"/>
<feature type="transmembrane region" description="Helical" evidence="8">
    <location>
        <begin position="153"/>
        <end position="179"/>
    </location>
</feature>
<name>A0A3N2D1C0_9MICO</name>
<protein>
    <recommendedName>
        <fullName evidence="8">Apolipoprotein N-acyltransferase</fullName>
        <shortName evidence="8">ALP N-acyltransferase</shortName>
        <ecNumber evidence="8">2.3.1.269</ecNumber>
    </recommendedName>
</protein>
<dbReference type="PANTHER" id="PTHR38686:SF1">
    <property type="entry name" value="APOLIPOPROTEIN N-ACYLTRANSFERASE"/>
    <property type="match status" value="1"/>
</dbReference>
<sequence length="524" mass="55609">MSVTEPRRPLTLLLAALGGLLTDAAFPQRNLWPLAFVGIALLVLALRRDSARWGFLVGLTWGAVFYLVHLWWVFDSVGGATWVLFSLVLAAYVGLVGAAWAWIRRWPPARRGWVGALAWSALWVALEGVRSIAPFEGFPWARLAFSQTTGPLLRLASLGGTPLVGGIVAGLGFALALVWWRMREGRPGRALVSLGVTVLVPLLCLAVPLGTRAEAGTVTVGAVQGNVPNAGLDAFANARGVIANHVAGTLDLLERAEAEGRSLDVVLWPENAADYDPRTDAQAQAAVTEASEAAGVPILLGTQSYVYGDDGRATARYNDMVRWDPGIGAVAVYAKQHPAPFAEYIPLRDLARRVTSAVDLVTVDMAKGTGPAILPVPVGEREVPFGVAICFEVAYDEIVADSVRDGAEILVVPTNNASFGLTAESEQQLAMTVFRAVEHGRAAVQVSTVGVSGIVWPNGVVSERTELFTPATMLADLPLRTSVTPATNLAPRLQWGAYGVAGLALLLGLVSAGRTRRPDTKGPR</sequence>
<keyword evidence="11" id="KW-1185">Reference proteome</keyword>
<evidence type="ECO:0000256" key="1">
    <source>
        <dbReference type="ARBA" id="ARBA00004651"/>
    </source>
</evidence>
<evidence type="ECO:0000256" key="8">
    <source>
        <dbReference type="HAMAP-Rule" id="MF_01148"/>
    </source>
</evidence>
<keyword evidence="10" id="KW-0449">Lipoprotein</keyword>
<feature type="transmembrane region" description="Helical" evidence="8">
    <location>
        <begin position="80"/>
        <end position="102"/>
    </location>
</feature>
<comment type="catalytic activity">
    <reaction evidence="8">
        <text>N-terminal S-1,2-diacyl-sn-glyceryl-L-cysteinyl-[lipoprotein] + a glycerophospholipid = N-acyl-S-1,2-diacyl-sn-glyceryl-L-cysteinyl-[lipoprotein] + a 2-acyl-sn-glycero-3-phospholipid + H(+)</text>
        <dbReference type="Rhea" id="RHEA:48228"/>
        <dbReference type="Rhea" id="RHEA-COMP:14681"/>
        <dbReference type="Rhea" id="RHEA-COMP:14684"/>
        <dbReference type="ChEBI" id="CHEBI:15378"/>
        <dbReference type="ChEBI" id="CHEBI:136912"/>
        <dbReference type="ChEBI" id="CHEBI:140656"/>
        <dbReference type="ChEBI" id="CHEBI:140657"/>
        <dbReference type="ChEBI" id="CHEBI:140660"/>
        <dbReference type="EC" id="2.3.1.269"/>
    </reaction>
</comment>
<dbReference type="NCBIfam" id="TIGR00546">
    <property type="entry name" value="lnt"/>
    <property type="match status" value="1"/>
</dbReference>
<dbReference type="GO" id="GO:0042158">
    <property type="term" value="P:lipoprotein biosynthetic process"/>
    <property type="evidence" value="ECO:0007669"/>
    <property type="project" value="UniProtKB-UniRule"/>
</dbReference>
<keyword evidence="4 8" id="KW-0812">Transmembrane</keyword>
<dbReference type="PROSITE" id="PS50263">
    <property type="entry name" value="CN_HYDROLASE"/>
    <property type="match status" value="1"/>
</dbReference>
<dbReference type="GO" id="GO:0016410">
    <property type="term" value="F:N-acyltransferase activity"/>
    <property type="evidence" value="ECO:0007669"/>
    <property type="project" value="UniProtKB-UniRule"/>
</dbReference>
<dbReference type="InterPro" id="IPR045378">
    <property type="entry name" value="LNT_N"/>
</dbReference>
<dbReference type="EC" id="2.3.1.269" evidence="8"/>
<comment type="subcellular location">
    <subcellularLocation>
        <location evidence="1 8">Cell membrane</location>
        <topology evidence="1 8">Multi-pass membrane protein</topology>
    </subcellularLocation>
</comment>
<dbReference type="InterPro" id="IPR003010">
    <property type="entry name" value="C-N_Hydrolase"/>
</dbReference>